<dbReference type="EC" id="3.1.-.-" evidence="2"/>
<feature type="region of interest" description="Disordered" evidence="1">
    <location>
        <begin position="235"/>
        <end position="284"/>
    </location>
</feature>
<evidence type="ECO:0000256" key="1">
    <source>
        <dbReference type="SAM" id="MobiDB-lite"/>
    </source>
</evidence>
<accession>A0A5E5AI98</accession>
<gene>
    <name evidence="2" type="primary">cdiA2_7</name>
    <name evidence="2" type="ORF">PCA31118_04307</name>
</gene>
<name>A0A5E5AI98_9BURK</name>
<protein>
    <submittedName>
        <fullName evidence="2">tRNA nuclease CdiA-2</fullName>
        <ecNumber evidence="2">3.1.-.-</ecNumber>
    </submittedName>
</protein>
<reference evidence="2 3" key="1">
    <citation type="submission" date="2019-08" db="EMBL/GenBank/DDBJ databases">
        <authorList>
            <person name="Peeters C."/>
        </authorList>
    </citation>
    <scope>NUCLEOTIDE SEQUENCE [LARGE SCALE GENOMIC DNA]</scope>
    <source>
        <strain evidence="2 3">LMG 31118</strain>
    </source>
</reference>
<feature type="compositionally biased region" description="Polar residues" evidence="1">
    <location>
        <begin position="268"/>
        <end position="284"/>
    </location>
</feature>
<dbReference type="EMBL" id="CABPSQ010000010">
    <property type="protein sequence ID" value="VVE72766.1"/>
    <property type="molecule type" value="Genomic_DNA"/>
</dbReference>
<proteinExistence type="predicted"/>
<sequence length="362" mass="36175">MLRLPAELRLSSGINNLGAALAFQIGEAKVGDAFGEGLSKDILSIGAHAALGCAGSAASWNGCAGGAIGAAASAAFTPDFIKGIDPSGAPLNEGQLAALSMLSSLIGAGLSGAAGADANAGAFWAQNQALNNEAGSPEHIADAVKGGVVSSITALIYTLMPAMPGNPVMQAARNQFIDLMNAEAKRKMSEPPEQLIAEGIANGWTAVGGAGGGRPPMNNPGTVLVNGTRGAGSASGMGMPGYVPDNVMLSHDGGGDTSGDGSSERGSATNTVPDGTNVGWTNTTIGRSIPNSAIDLTRGQFEKSLLNSGFTAPPKGGVNEVTVYTKGNIQYAVRNNASSTGGPSVDYRVNGNLVSKLRLNGH</sequence>
<dbReference type="AlphaFoldDB" id="A0A5E5AI98"/>
<dbReference type="Proteomes" id="UP000414136">
    <property type="component" value="Unassembled WGS sequence"/>
</dbReference>
<keyword evidence="3" id="KW-1185">Reference proteome</keyword>
<organism evidence="2 3">
    <name type="scientific">Pandoraea captiosa</name>
    <dbReference type="NCBI Taxonomy" id="2508302"/>
    <lineage>
        <taxon>Bacteria</taxon>
        <taxon>Pseudomonadati</taxon>
        <taxon>Pseudomonadota</taxon>
        <taxon>Betaproteobacteria</taxon>
        <taxon>Burkholderiales</taxon>
        <taxon>Burkholderiaceae</taxon>
        <taxon>Pandoraea</taxon>
    </lineage>
</organism>
<dbReference type="OrthoDB" id="5666689at2"/>
<evidence type="ECO:0000313" key="2">
    <source>
        <dbReference type="EMBL" id="VVE72766.1"/>
    </source>
</evidence>
<dbReference type="GO" id="GO:0016787">
    <property type="term" value="F:hydrolase activity"/>
    <property type="evidence" value="ECO:0007669"/>
    <property type="project" value="UniProtKB-KW"/>
</dbReference>
<keyword evidence="2" id="KW-0378">Hydrolase</keyword>
<evidence type="ECO:0000313" key="3">
    <source>
        <dbReference type="Proteomes" id="UP000414136"/>
    </source>
</evidence>